<dbReference type="EMBL" id="HG793158">
    <property type="protein sequence ID" value="CRL28049.1"/>
    <property type="molecule type" value="Genomic_DNA"/>
</dbReference>
<protein>
    <submittedName>
        <fullName evidence="2">Str. FM013</fullName>
    </submittedName>
</protein>
<dbReference type="Gene3D" id="3.40.50.1820">
    <property type="entry name" value="alpha/beta hydrolase"/>
    <property type="match status" value="1"/>
</dbReference>
<feature type="region of interest" description="Disordered" evidence="1">
    <location>
        <begin position="194"/>
        <end position="217"/>
    </location>
</feature>
<dbReference type="Proteomes" id="UP000053732">
    <property type="component" value="Unassembled WGS sequence"/>
</dbReference>
<keyword evidence="3" id="KW-1185">Reference proteome</keyword>
<accession>A0A0G4PNT0</accession>
<dbReference type="GO" id="GO:0072330">
    <property type="term" value="P:monocarboxylic acid biosynthetic process"/>
    <property type="evidence" value="ECO:0007669"/>
    <property type="project" value="UniProtKB-ARBA"/>
</dbReference>
<dbReference type="SUPFAM" id="SSF53474">
    <property type="entry name" value="alpha/beta-Hydrolases"/>
    <property type="match status" value="1"/>
</dbReference>
<proteinExistence type="predicted"/>
<evidence type="ECO:0000313" key="2">
    <source>
        <dbReference type="EMBL" id="CRL28049.1"/>
    </source>
</evidence>
<dbReference type="InterPro" id="IPR029058">
    <property type="entry name" value="AB_hydrolase_fold"/>
</dbReference>
<reference evidence="2 3" key="1">
    <citation type="journal article" date="2014" name="Nat. Commun.">
        <title>Multiple recent horizontal transfers of a large genomic region in cheese making fungi.</title>
        <authorList>
            <person name="Cheeseman K."/>
            <person name="Ropars J."/>
            <person name="Renault P."/>
            <person name="Dupont J."/>
            <person name="Gouzy J."/>
            <person name="Branca A."/>
            <person name="Abraham A.L."/>
            <person name="Ceppi M."/>
            <person name="Conseiller E."/>
            <person name="Debuchy R."/>
            <person name="Malagnac F."/>
            <person name="Goarin A."/>
            <person name="Silar P."/>
            <person name="Lacoste S."/>
            <person name="Sallet E."/>
            <person name="Bensimon A."/>
            <person name="Giraud T."/>
            <person name="Brygoo Y."/>
        </authorList>
    </citation>
    <scope>NUCLEOTIDE SEQUENCE [LARGE SCALE GENOMIC DNA]</scope>
    <source>
        <strain evidence="3">FM 013</strain>
    </source>
</reference>
<name>A0A0G4PNT0_PENC3</name>
<gene>
    <name evidence="2" type="ORF">PCAMFM013_S025g000107</name>
</gene>
<dbReference type="GO" id="GO:0017000">
    <property type="term" value="P:antibiotic biosynthetic process"/>
    <property type="evidence" value="ECO:0007669"/>
    <property type="project" value="UniProtKB-ARBA"/>
</dbReference>
<organism evidence="2 3">
    <name type="scientific">Penicillium camemberti (strain FM 013)</name>
    <dbReference type="NCBI Taxonomy" id="1429867"/>
    <lineage>
        <taxon>Eukaryota</taxon>
        <taxon>Fungi</taxon>
        <taxon>Dikarya</taxon>
        <taxon>Ascomycota</taxon>
        <taxon>Pezizomycotina</taxon>
        <taxon>Eurotiomycetes</taxon>
        <taxon>Eurotiomycetidae</taxon>
        <taxon>Eurotiales</taxon>
        <taxon>Aspergillaceae</taxon>
        <taxon>Penicillium</taxon>
    </lineage>
</organism>
<dbReference type="STRING" id="1429867.A0A0G4PNT0"/>
<evidence type="ECO:0000256" key="1">
    <source>
        <dbReference type="SAM" id="MobiDB-lite"/>
    </source>
</evidence>
<evidence type="ECO:0000313" key="3">
    <source>
        <dbReference type="Proteomes" id="UP000053732"/>
    </source>
</evidence>
<dbReference type="AlphaFoldDB" id="A0A0G4PNT0"/>
<sequence>MTSILPRISAEFETLDELTMRGRVFPASQRGPAMIMSPGQRGIINLVFDPRGLGASDGHPVPAPSDTKLALWGLSLGSNVPHAATAFDKRVTATIAIVPLIDSTGIPEKRQPILELAIHDRASRLDSEDPMRLSYVNKDETQGDSHFGDDDIILNKQLDFLKRGLDLGGLSDEYYIHPVNGFKAVAIFPIEVSTGSGDAQPGHRGHSTGGANARTDR</sequence>